<gene>
    <name evidence="1" type="ORF">TCM_003772</name>
</gene>
<evidence type="ECO:0000313" key="1">
    <source>
        <dbReference type="EMBL" id="EOX94235.1"/>
    </source>
</evidence>
<dbReference type="Proteomes" id="UP000026915">
    <property type="component" value="Chromosome 1"/>
</dbReference>
<dbReference type="AlphaFoldDB" id="A0A061DNI2"/>
<organism evidence="1 2">
    <name type="scientific">Theobroma cacao</name>
    <name type="common">Cacao</name>
    <name type="synonym">Cocoa</name>
    <dbReference type="NCBI Taxonomy" id="3641"/>
    <lineage>
        <taxon>Eukaryota</taxon>
        <taxon>Viridiplantae</taxon>
        <taxon>Streptophyta</taxon>
        <taxon>Embryophyta</taxon>
        <taxon>Tracheophyta</taxon>
        <taxon>Spermatophyta</taxon>
        <taxon>Magnoliopsida</taxon>
        <taxon>eudicotyledons</taxon>
        <taxon>Gunneridae</taxon>
        <taxon>Pentapetalae</taxon>
        <taxon>rosids</taxon>
        <taxon>malvids</taxon>
        <taxon>Malvales</taxon>
        <taxon>Malvaceae</taxon>
        <taxon>Byttnerioideae</taxon>
        <taxon>Theobroma</taxon>
    </lineage>
</organism>
<proteinExistence type="predicted"/>
<dbReference type="HOGENOM" id="CLU_2927273_0_0_1"/>
<sequence length="61" mass="6988">MYEVDRCSSYIFDVSLHITLAGTRNETWLSIKGLIYTIGYGNQSEGITLEILWSITCKKVR</sequence>
<dbReference type="Gramene" id="EOX94235">
    <property type="protein sequence ID" value="EOX94235"/>
    <property type="gene ID" value="TCM_003772"/>
</dbReference>
<reference evidence="1 2" key="1">
    <citation type="journal article" date="2013" name="Genome Biol.">
        <title>The genome sequence of the most widely cultivated cacao type and its use to identify candidate genes regulating pod color.</title>
        <authorList>
            <person name="Motamayor J.C."/>
            <person name="Mockaitis K."/>
            <person name="Schmutz J."/>
            <person name="Haiminen N."/>
            <person name="Iii D.L."/>
            <person name="Cornejo O."/>
            <person name="Findley S.D."/>
            <person name="Zheng P."/>
            <person name="Utro F."/>
            <person name="Royaert S."/>
            <person name="Saski C."/>
            <person name="Jenkins J."/>
            <person name="Podicheti R."/>
            <person name="Zhao M."/>
            <person name="Scheffler B.E."/>
            <person name="Stack J.C."/>
            <person name="Feltus F.A."/>
            <person name="Mustiga G.M."/>
            <person name="Amores F."/>
            <person name="Phillips W."/>
            <person name="Marelli J.P."/>
            <person name="May G.D."/>
            <person name="Shapiro H."/>
            <person name="Ma J."/>
            <person name="Bustamante C.D."/>
            <person name="Schnell R.J."/>
            <person name="Main D."/>
            <person name="Gilbert D."/>
            <person name="Parida L."/>
            <person name="Kuhn D.N."/>
        </authorList>
    </citation>
    <scope>NUCLEOTIDE SEQUENCE [LARGE SCALE GENOMIC DNA]</scope>
    <source>
        <strain evidence="2">cv. Matina 1-6</strain>
    </source>
</reference>
<dbReference type="InParanoid" id="A0A061DNI2"/>
<name>A0A061DNI2_THECC</name>
<accession>A0A061DNI2</accession>
<keyword evidence="2" id="KW-1185">Reference proteome</keyword>
<evidence type="ECO:0000313" key="2">
    <source>
        <dbReference type="Proteomes" id="UP000026915"/>
    </source>
</evidence>
<dbReference type="EMBL" id="CM001879">
    <property type="protein sequence ID" value="EOX94235.1"/>
    <property type="molecule type" value="Genomic_DNA"/>
</dbReference>
<protein>
    <submittedName>
        <fullName evidence="1">Uncharacterized protein</fullName>
    </submittedName>
</protein>